<keyword evidence="4 6" id="KW-0676">Redox-active center</keyword>
<dbReference type="GO" id="GO:0008379">
    <property type="term" value="F:thioredoxin peroxidase activity"/>
    <property type="evidence" value="ECO:0007669"/>
    <property type="project" value="InterPro"/>
</dbReference>
<evidence type="ECO:0000313" key="8">
    <source>
        <dbReference type="EMBL" id="QKS52088.1"/>
    </source>
</evidence>
<dbReference type="EC" id="1.11.1.27" evidence="6"/>
<reference evidence="8 9" key="1">
    <citation type="submission" date="2020-06" db="EMBL/GenBank/DDBJ databases">
        <title>Complete genome of Azosprillum oryzae KACC14407.</title>
        <authorList>
            <person name="Kim M."/>
            <person name="Park Y.-J."/>
            <person name="Shin J.-H."/>
        </authorList>
    </citation>
    <scope>NUCLEOTIDE SEQUENCE [LARGE SCALE GENOMIC DNA]</scope>
    <source>
        <strain evidence="8 9">KACC 14407</strain>
    </source>
</reference>
<keyword evidence="9" id="KW-1185">Reference proteome</keyword>
<accession>A0A6N1ALM0</accession>
<comment type="similarity">
    <text evidence="6">Belongs to the peroxiredoxin family. Prx5 subfamily.</text>
</comment>
<evidence type="ECO:0000259" key="7">
    <source>
        <dbReference type="PROSITE" id="PS51352"/>
    </source>
</evidence>
<dbReference type="GO" id="GO:0042744">
    <property type="term" value="P:hydrogen peroxide catabolic process"/>
    <property type="evidence" value="ECO:0007669"/>
    <property type="project" value="TreeGrafter"/>
</dbReference>
<dbReference type="InterPro" id="IPR036249">
    <property type="entry name" value="Thioredoxin-like_sf"/>
</dbReference>
<name>A0A6N1ALM0_9PROT</name>
<dbReference type="GO" id="GO:0045454">
    <property type="term" value="P:cell redox homeostasis"/>
    <property type="evidence" value="ECO:0007669"/>
    <property type="project" value="TreeGrafter"/>
</dbReference>
<dbReference type="Proteomes" id="UP000509702">
    <property type="component" value="Chromosome"/>
</dbReference>
<evidence type="ECO:0000256" key="2">
    <source>
        <dbReference type="ARBA" id="ARBA00022862"/>
    </source>
</evidence>
<dbReference type="PANTHER" id="PTHR10430">
    <property type="entry name" value="PEROXIREDOXIN"/>
    <property type="match status" value="1"/>
</dbReference>
<dbReference type="EMBL" id="CP054619">
    <property type="protein sequence ID" value="QKS52088.1"/>
    <property type="molecule type" value="Genomic_DNA"/>
</dbReference>
<dbReference type="GO" id="GO:0034599">
    <property type="term" value="P:cellular response to oxidative stress"/>
    <property type="evidence" value="ECO:0007669"/>
    <property type="project" value="InterPro"/>
</dbReference>
<dbReference type="OrthoDB" id="9800621at2"/>
<dbReference type="Pfam" id="PF08534">
    <property type="entry name" value="Redoxin"/>
    <property type="match status" value="1"/>
</dbReference>
<evidence type="ECO:0000256" key="5">
    <source>
        <dbReference type="PIRSR" id="PIRSR637944-1"/>
    </source>
</evidence>
<dbReference type="SUPFAM" id="SSF52833">
    <property type="entry name" value="Thioredoxin-like"/>
    <property type="match status" value="1"/>
</dbReference>
<comment type="function">
    <text evidence="6">Thiol-specific peroxidase that catalyzes the reduction of hydrogen peroxide and organic hydroperoxides to water and alcohols, respectively. Plays a role in cell protection against oxidative stress by detoxifying peroxides.</text>
</comment>
<dbReference type="InterPro" id="IPR013766">
    <property type="entry name" value="Thioredoxin_domain"/>
</dbReference>
<proteinExistence type="inferred from homology"/>
<dbReference type="KEGG" id="aoz:HUE56_16840"/>
<dbReference type="CDD" id="cd03013">
    <property type="entry name" value="PRX5_like"/>
    <property type="match status" value="1"/>
</dbReference>
<evidence type="ECO:0000256" key="3">
    <source>
        <dbReference type="ARBA" id="ARBA00023002"/>
    </source>
</evidence>
<dbReference type="PANTHER" id="PTHR10430:SF16">
    <property type="entry name" value="PEROXIREDOXIN-5, MITOCHONDRIAL"/>
    <property type="match status" value="1"/>
</dbReference>
<feature type="domain" description="Thioredoxin" evidence="7">
    <location>
        <begin position="8"/>
        <end position="165"/>
    </location>
</feature>
<dbReference type="AlphaFoldDB" id="A0A6N1ALM0"/>
<evidence type="ECO:0000256" key="6">
    <source>
        <dbReference type="RuleBase" id="RU366011"/>
    </source>
</evidence>
<dbReference type="PROSITE" id="PS51352">
    <property type="entry name" value="THIOREDOXIN_2"/>
    <property type="match status" value="1"/>
</dbReference>
<sequence length="165" mass="17249">MSNQAGSIQVGDTIPSVTLKWLTDNGMQEVTTDELFKGKKVVLFSVPGAFTPTCSAKHLPGFVQQADALKAKGVDSIICLAVNDPFVMRAWGDKGGVGDKVKMLPDGNATFTTALGLTMDGSAHGLGTRGQRFALVAEDGKVTHVAVEAPGKFEVSSAEAVLEKV</sequence>
<protein>
    <recommendedName>
        <fullName evidence="6">Glutathione-dependent peroxiredoxin</fullName>
        <ecNumber evidence="6">1.11.1.27</ecNumber>
    </recommendedName>
</protein>
<dbReference type="InterPro" id="IPR037944">
    <property type="entry name" value="PRX5-like"/>
</dbReference>
<gene>
    <name evidence="8" type="ORF">HUE56_16840</name>
</gene>
<dbReference type="FunFam" id="3.40.30.10:FF:000020">
    <property type="entry name" value="Peroxiredoxin"/>
    <property type="match status" value="1"/>
</dbReference>
<evidence type="ECO:0000256" key="4">
    <source>
        <dbReference type="ARBA" id="ARBA00023284"/>
    </source>
</evidence>
<dbReference type="Gene3D" id="3.40.30.10">
    <property type="entry name" value="Glutaredoxin"/>
    <property type="match status" value="1"/>
</dbReference>
<dbReference type="InterPro" id="IPR013740">
    <property type="entry name" value="Redoxin"/>
</dbReference>
<dbReference type="GO" id="GO:0005737">
    <property type="term" value="C:cytoplasm"/>
    <property type="evidence" value="ECO:0007669"/>
    <property type="project" value="TreeGrafter"/>
</dbReference>
<keyword evidence="2 6" id="KW-0049">Antioxidant</keyword>
<keyword evidence="1 6" id="KW-0575">Peroxidase</keyword>
<evidence type="ECO:0000313" key="9">
    <source>
        <dbReference type="Proteomes" id="UP000509702"/>
    </source>
</evidence>
<evidence type="ECO:0000256" key="1">
    <source>
        <dbReference type="ARBA" id="ARBA00022559"/>
    </source>
</evidence>
<comment type="catalytic activity">
    <reaction evidence="6">
        <text>a hydroperoxide + 2 glutathione = an alcohol + glutathione disulfide + H2O</text>
        <dbReference type="Rhea" id="RHEA:62632"/>
        <dbReference type="ChEBI" id="CHEBI:15377"/>
        <dbReference type="ChEBI" id="CHEBI:30879"/>
        <dbReference type="ChEBI" id="CHEBI:35924"/>
        <dbReference type="ChEBI" id="CHEBI:57925"/>
        <dbReference type="ChEBI" id="CHEBI:58297"/>
        <dbReference type="EC" id="1.11.1.27"/>
    </reaction>
</comment>
<organism evidence="8 9">
    <name type="scientific">Azospirillum oryzae</name>
    <dbReference type="NCBI Taxonomy" id="286727"/>
    <lineage>
        <taxon>Bacteria</taxon>
        <taxon>Pseudomonadati</taxon>
        <taxon>Pseudomonadota</taxon>
        <taxon>Alphaproteobacteria</taxon>
        <taxon>Rhodospirillales</taxon>
        <taxon>Azospirillaceae</taxon>
        <taxon>Azospirillum</taxon>
    </lineage>
</organism>
<dbReference type="RefSeq" id="WP_149196934.1">
    <property type="nucleotide sequence ID" value="NZ_BSOV01000003.1"/>
</dbReference>
<feature type="active site" description="Cysteine sulfenic acid (-SOH) intermediate" evidence="5">
    <location>
        <position position="54"/>
    </location>
</feature>
<keyword evidence="3 6" id="KW-0560">Oxidoreductase</keyword>